<dbReference type="PRINTS" id="PR02086">
    <property type="entry name" value="PUTNUCHARBI1"/>
</dbReference>
<reference evidence="1" key="2">
    <citation type="submission" date="2025-05" db="UniProtKB">
        <authorList>
            <consortium name="EnsemblMetazoa"/>
        </authorList>
    </citation>
    <scope>IDENTIFICATION</scope>
    <source>
        <strain evidence="1">Foshan</strain>
    </source>
</reference>
<dbReference type="PANTHER" id="PTHR22930:SF289">
    <property type="entry name" value="DDE TNP4 DOMAIN-CONTAINING PROTEIN-RELATED"/>
    <property type="match status" value="1"/>
</dbReference>
<evidence type="ECO:0000313" key="1">
    <source>
        <dbReference type="EnsemblMetazoa" id="AALFPA23_007608.P10142"/>
    </source>
</evidence>
<dbReference type="RefSeq" id="XP_062710124.1">
    <property type="nucleotide sequence ID" value="XM_062854140.1"/>
</dbReference>
<evidence type="ECO:0000313" key="2">
    <source>
        <dbReference type="Proteomes" id="UP000069940"/>
    </source>
</evidence>
<dbReference type="PANTHER" id="PTHR22930">
    <property type="match status" value="1"/>
</dbReference>
<reference evidence="2" key="1">
    <citation type="journal article" date="2015" name="Proc. Natl. Acad. Sci. U.S.A.">
        <title>Genome sequence of the Asian Tiger mosquito, Aedes albopictus, reveals insights into its biology, genetics, and evolution.</title>
        <authorList>
            <person name="Chen X.G."/>
            <person name="Jiang X."/>
            <person name="Gu J."/>
            <person name="Xu M."/>
            <person name="Wu Y."/>
            <person name="Deng Y."/>
            <person name="Zhang C."/>
            <person name="Bonizzoni M."/>
            <person name="Dermauw W."/>
            <person name="Vontas J."/>
            <person name="Armbruster P."/>
            <person name="Huang X."/>
            <person name="Yang Y."/>
            <person name="Zhang H."/>
            <person name="He W."/>
            <person name="Peng H."/>
            <person name="Liu Y."/>
            <person name="Wu K."/>
            <person name="Chen J."/>
            <person name="Lirakis M."/>
            <person name="Topalis P."/>
            <person name="Van Leeuwen T."/>
            <person name="Hall A.B."/>
            <person name="Jiang X."/>
            <person name="Thorpe C."/>
            <person name="Mueller R.L."/>
            <person name="Sun C."/>
            <person name="Waterhouse R.M."/>
            <person name="Yan G."/>
            <person name="Tu Z.J."/>
            <person name="Fang X."/>
            <person name="James A.A."/>
        </authorList>
    </citation>
    <scope>NUCLEOTIDE SEQUENCE [LARGE SCALE GENOMIC DNA]</scope>
    <source>
        <strain evidence="2">Foshan</strain>
    </source>
</reference>
<evidence type="ECO:0008006" key="3">
    <source>
        <dbReference type="Google" id="ProtNLM"/>
    </source>
</evidence>
<name>A0ABM1YBH2_AEDAL</name>
<dbReference type="Proteomes" id="UP000069940">
    <property type="component" value="Unassembled WGS sequence"/>
</dbReference>
<keyword evidence="2" id="KW-1185">Reference proteome</keyword>
<dbReference type="GeneID" id="115256994"/>
<dbReference type="InterPro" id="IPR026103">
    <property type="entry name" value="HARBI1_animal"/>
</dbReference>
<dbReference type="EnsemblMetazoa" id="AALFPA23_007608.R10142">
    <property type="protein sequence ID" value="AALFPA23_007608.P10142"/>
    <property type="gene ID" value="AALFPA23_007608"/>
</dbReference>
<sequence>MDVSALTSSDSESEEEFFALLDAACYIPAVPKKRIVRDRVDFFTKYDDYEFERRFRLTKEMARQVADLLRDKLSHDSDRNDPVSVETQVLITMRYFGSASFEEVIADLQGIHQTTAGRIVKRVSHAIAALADQVITMPAEQEIQGINQQFFQMGKIPRVIGVIDGCHVPIISPGGDNAEAFRNRKGWFSINVMAVCDAEMRFRNIVAR</sequence>
<protein>
    <recommendedName>
        <fullName evidence="3">Nuclease HARBI1</fullName>
    </recommendedName>
</protein>
<proteinExistence type="predicted"/>
<organism evidence="1 2">
    <name type="scientific">Aedes albopictus</name>
    <name type="common">Asian tiger mosquito</name>
    <name type="synonym">Stegomyia albopicta</name>
    <dbReference type="NCBI Taxonomy" id="7160"/>
    <lineage>
        <taxon>Eukaryota</taxon>
        <taxon>Metazoa</taxon>
        <taxon>Ecdysozoa</taxon>
        <taxon>Arthropoda</taxon>
        <taxon>Hexapoda</taxon>
        <taxon>Insecta</taxon>
        <taxon>Pterygota</taxon>
        <taxon>Neoptera</taxon>
        <taxon>Endopterygota</taxon>
        <taxon>Diptera</taxon>
        <taxon>Nematocera</taxon>
        <taxon>Culicoidea</taxon>
        <taxon>Culicidae</taxon>
        <taxon>Culicinae</taxon>
        <taxon>Aedini</taxon>
        <taxon>Aedes</taxon>
        <taxon>Stegomyia</taxon>
    </lineage>
</organism>
<accession>A0ABM1YBH2</accession>
<dbReference type="InterPro" id="IPR045249">
    <property type="entry name" value="HARBI1-like"/>
</dbReference>